<name>A0A1I2HKW9_9ACTN</name>
<keyword evidence="3" id="KW-1185">Reference proteome</keyword>
<dbReference type="AlphaFoldDB" id="A0A1I2HKW9"/>
<dbReference type="SMART" id="SM00829">
    <property type="entry name" value="PKS_ER"/>
    <property type="match status" value="1"/>
</dbReference>
<dbReference type="PANTHER" id="PTHR44013:SF1">
    <property type="entry name" value="ZINC-TYPE ALCOHOL DEHYDROGENASE-LIKE PROTEIN C16A3.02C"/>
    <property type="match status" value="1"/>
</dbReference>
<gene>
    <name evidence="2" type="ORF">SAMN05421541_108298</name>
</gene>
<dbReference type="EMBL" id="FONV01000008">
    <property type="protein sequence ID" value="SFF30399.1"/>
    <property type="molecule type" value="Genomic_DNA"/>
</dbReference>
<feature type="domain" description="Enoyl reductase (ER)" evidence="1">
    <location>
        <begin position="34"/>
        <end position="334"/>
    </location>
</feature>
<dbReference type="InterPro" id="IPR020843">
    <property type="entry name" value="ER"/>
</dbReference>
<evidence type="ECO:0000313" key="2">
    <source>
        <dbReference type="EMBL" id="SFF30399.1"/>
    </source>
</evidence>
<proteinExistence type="predicted"/>
<dbReference type="InterPro" id="IPR011032">
    <property type="entry name" value="GroES-like_sf"/>
</dbReference>
<dbReference type="PROSITE" id="PS01162">
    <property type="entry name" value="QOR_ZETA_CRYSTAL"/>
    <property type="match status" value="1"/>
</dbReference>
<dbReference type="Gene3D" id="3.90.180.10">
    <property type="entry name" value="Medium-chain alcohol dehydrogenases, catalytic domain"/>
    <property type="match status" value="1"/>
</dbReference>
<dbReference type="InterPro" id="IPR002364">
    <property type="entry name" value="Quin_OxRdtase/zeta-crystal_CS"/>
</dbReference>
<organism evidence="2 3">
    <name type="scientific">Actinoplanes philippinensis</name>
    <dbReference type="NCBI Taxonomy" id="35752"/>
    <lineage>
        <taxon>Bacteria</taxon>
        <taxon>Bacillati</taxon>
        <taxon>Actinomycetota</taxon>
        <taxon>Actinomycetes</taxon>
        <taxon>Micromonosporales</taxon>
        <taxon>Micromonosporaceae</taxon>
        <taxon>Actinoplanes</taxon>
    </lineage>
</organism>
<protein>
    <submittedName>
        <fullName evidence="2">NADPH:quinone reductase</fullName>
    </submittedName>
</protein>
<evidence type="ECO:0000313" key="3">
    <source>
        <dbReference type="Proteomes" id="UP000199645"/>
    </source>
</evidence>
<dbReference type="InterPro" id="IPR036291">
    <property type="entry name" value="NAD(P)-bd_dom_sf"/>
</dbReference>
<dbReference type="STRING" id="35752.SAMN05421541_108298"/>
<reference evidence="2 3" key="1">
    <citation type="submission" date="2016-10" db="EMBL/GenBank/DDBJ databases">
        <authorList>
            <person name="de Groot N.N."/>
        </authorList>
    </citation>
    <scope>NUCLEOTIDE SEQUENCE [LARGE SCALE GENOMIC DNA]</scope>
    <source>
        <strain evidence="2 3">DSM 43019</strain>
    </source>
</reference>
<sequence length="338" mass="35433">MPAPVPERASGRAAPGRRIATVGRVRAVVHDRYGPPDVLRLEDLPVPAPAAGQVLIRVAATSINLSDWETLRGTPFYSRLGGLRAPARPVLGSDIAGRVEATGPGVTRFRAGDEVYGDNLALKGGFAEYAVAPERMLAHKPPELGFAEASTIPQAGVIAMQGVAGARPGQRVLINGAGGGSGAFAIQLAKAAGAEVTGVDNGDKLDFMRTVGADHVIDYRRDDFTRTGPYDLILDLVAHRSVLAYRRAVAPGGRYRCVGGSTRTLLRVLALGRLTGRRLGVLAVKPGPAHFTPVADRCVAGDLAVHIDRTFTLDQVPAALEHVGAGRALGKVVIIPRP</sequence>
<dbReference type="GO" id="GO:0008270">
    <property type="term" value="F:zinc ion binding"/>
    <property type="evidence" value="ECO:0007669"/>
    <property type="project" value="InterPro"/>
</dbReference>
<evidence type="ECO:0000259" key="1">
    <source>
        <dbReference type="SMART" id="SM00829"/>
    </source>
</evidence>
<dbReference type="CDD" id="cd08267">
    <property type="entry name" value="MDR1"/>
    <property type="match status" value="1"/>
</dbReference>
<dbReference type="Pfam" id="PF08240">
    <property type="entry name" value="ADH_N"/>
    <property type="match status" value="1"/>
</dbReference>
<dbReference type="SUPFAM" id="SSF51735">
    <property type="entry name" value="NAD(P)-binding Rossmann-fold domains"/>
    <property type="match status" value="1"/>
</dbReference>
<dbReference type="Pfam" id="PF13602">
    <property type="entry name" value="ADH_zinc_N_2"/>
    <property type="match status" value="1"/>
</dbReference>
<dbReference type="GO" id="GO:0016491">
    <property type="term" value="F:oxidoreductase activity"/>
    <property type="evidence" value="ECO:0007669"/>
    <property type="project" value="InterPro"/>
</dbReference>
<dbReference type="Gene3D" id="3.40.50.720">
    <property type="entry name" value="NAD(P)-binding Rossmann-like Domain"/>
    <property type="match status" value="1"/>
</dbReference>
<dbReference type="Proteomes" id="UP000199645">
    <property type="component" value="Unassembled WGS sequence"/>
</dbReference>
<dbReference type="PANTHER" id="PTHR44013">
    <property type="entry name" value="ZINC-TYPE ALCOHOL DEHYDROGENASE-LIKE PROTEIN C16A3.02C"/>
    <property type="match status" value="1"/>
</dbReference>
<dbReference type="InterPro" id="IPR013154">
    <property type="entry name" value="ADH-like_N"/>
</dbReference>
<accession>A0A1I2HKW9</accession>
<dbReference type="SUPFAM" id="SSF50129">
    <property type="entry name" value="GroES-like"/>
    <property type="match status" value="1"/>
</dbReference>
<dbReference type="InterPro" id="IPR052733">
    <property type="entry name" value="Chloroplast_QOR"/>
</dbReference>